<dbReference type="EC" id="2.4.2.2" evidence="3"/>
<sequence length="104" mass="12063">MKRAFENVKIELKANTYFDGKVNSRTVYLENGERVTLGFMQAGEYVFGTADKEIMEILGGSMEVLLPNESQWQIFQENDRFEVSANSEFQIKVTDMVDYCCYYV</sequence>
<protein>
    <recommendedName>
        <fullName evidence="3">Pyrimidine/purine nucleoside phosphorylase</fullName>
        <ecNumber evidence="3">2.4.2.1</ecNumber>
        <ecNumber evidence="3">2.4.2.2</ecNumber>
    </recommendedName>
    <alternativeName>
        <fullName evidence="3">Adenosine phosphorylase</fullName>
    </alternativeName>
    <alternativeName>
        <fullName evidence="3">Cytidine phosphorylase</fullName>
    </alternativeName>
    <alternativeName>
        <fullName evidence="3">Guanosine phosphorylase</fullName>
    </alternativeName>
    <alternativeName>
        <fullName evidence="3">Inosine phosphorylase</fullName>
    </alternativeName>
    <alternativeName>
        <fullName evidence="3">Thymidine phosphorylase</fullName>
    </alternativeName>
    <alternativeName>
        <fullName evidence="3">Uridine phosphorylase</fullName>
    </alternativeName>
    <alternativeName>
        <fullName evidence="3">Xanthosine phosphorylase</fullName>
    </alternativeName>
</protein>
<evidence type="ECO:0000256" key="1">
    <source>
        <dbReference type="ARBA" id="ARBA00022676"/>
    </source>
</evidence>
<dbReference type="RefSeq" id="WP_194703506.1">
    <property type="nucleotide sequence ID" value="NZ_JADKNH010000014.1"/>
</dbReference>
<gene>
    <name evidence="3" type="primary">ppnP</name>
    <name evidence="4" type="ORF">ISU02_19415</name>
</gene>
<dbReference type="Proteomes" id="UP000614200">
    <property type="component" value="Unassembled WGS sequence"/>
</dbReference>
<accession>A0ABR9ZYM9</accession>
<comment type="catalytic activity">
    <reaction evidence="3">
        <text>a purine D-ribonucleoside + phosphate = a purine nucleobase + alpha-D-ribose 1-phosphate</text>
        <dbReference type="Rhea" id="RHEA:19805"/>
        <dbReference type="ChEBI" id="CHEBI:26386"/>
        <dbReference type="ChEBI" id="CHEBI:43474"/>
        <dbReference type="ChEBI" id="CHEBI:57720"/>
        <dbReference type="ChEBI" id="CHEBI:142355"/>
        <dbReference type="EC" id="2.4.2.1"/>
    </reaction>
</comment>
<comment type="similarity">
    <text evidence="3">Belongs to the nucleoside phosphorylase PpnP family.</text>
</comment>
<evidence type="ECO:0000256" key="3">
    <source>
        <dbReference type="HAMAP-Rule" id="MF_01537"/>
    </source>
</evidence>
<comment type="catalytic activity">
    <reaction evidence="3">
        <text>uridine + phosphate = alpha-D-ribose 1-phosphate + uracil</text>
        <dbReference type="Rhea" id="RHEA:24388"/>
        <dbReference type="ChEBI" id="CHEBI:16704"/>
        <dbReference type="ChEBI" id="CHEBI:17568"/>
        <dbReference type="ChEBI" id="CHEBI:43474"/>
        <dbReference type="ChEBI" id="CHEBI:57720"/>
        <dbReference type="EC" id="2.4.2.2"/>
    </reaction>
</comment>
<proteinExistence type="inferred from homology"/>
<comment type="catalytic activity">
    <reaction evidence="3">
        <text>cytidine + phosphate = cytosine + alpha-D-ribose 1-phosphate</text>
        <dbReference type="Rhea" id="RHEA:52540"/>
        <dbReference type="ChEBI" id="CHEBI:16040"/>
        <dbReference type="ChEBI" id="CHEBI:17562"/>
        <dbReference type="ChEBI" id="CHEBI:43474"/>
        <dbReference type="ChEBI" id="CHEBI:57720"/>
        <dbReference type="EC" id="2.4.2.2"/>
    </reaction>
</comment>
<comment type="catalytic activity">
    <reaction evidence="3">
        <text>adenosine + phosphate = alpha-D-ribose 1-phosphate + adenine</text>
        <dbReference type="Rhea" id="RHEA:27642"/>
        <dbReference type="ChEBI" id="CHEBI:16335"/>
        <dbReference type="ChEBI" id="CHEBI:16708"/>
        <dbReference type="ChEBI" id="CHEBI:43474"/>
        <dbReference type="ChEBI" id="CHEBI:57720"/>
        <dbReference type="EC" id="2.4.2.1"/>
    </reaction>
</comment>
<dbReference type="InterPro" id="IPR009664">
    <property type="entry name" value="Ppnp"/>
</dbReference>
<keyword evidence="5" id="KW-1185">Reference proteome</keyword>
<dbReference type="Gene3D" id="2.60.120.10">
    <property type="entry name" value="Jelly Rolls"/>
    <property type="match status" value="1"/>
</dbReference>
<dbReference type="PANTHER" id="PTHR36540:SF1">
    <property type="entry name" value="PYRIMIDINE_PURINE NUCLEOSIDE PHOSPHORYLASE"/>
    <property type="match status" value="1"/>
</dbReference>
<dbReference type="PANTHER" id="PTHR36540">
    <property type="entry name" value="PYRIMIDINE/PURINE NUCLEOSIDE PHOSPHORYLASE"/>
    <property type="match status" value="1"/>
</dbReference>
<comment type="catalytic activity">
    <reaction evidence="3">
        <text>inosine + phosphate = alpha-D-ribose 1-phosphate + hypoxanthine</text>
        <dbReference type="Rhea" id="RHEA:27646"/>
        <dbReference type="ChEBI" id="CHEBI:17368"/>
        <dbReference type="ChEBI" id="CHEBI:17596"/>
        <dbReference type="ChEBI" id="CHEBI:43474"/>
        <dbReference type="ChEBI" id="CHEBI:57720"/>
        <dbReference type="EC" id="2.4.2.1"/>
    </reaction>
</comment>
<reference evidence="4 5" key="1">
    <citation type="submission" date="2020-11" db="EMBL/GenBank/DDBJ databases">
        <title>Fusibacter basophilias sp. nov.</title>
        <authorList>
            <person name="Qiu D."/>
        </authorList>
    </citation>
    <scope>NUCLEOTIDE SEQUENCE [LARGE SCALE GENOMIC DNA]</scope>
    <source>
        <strain evidence="4 5">Q10-2</strain>
    </source>
</reference>
<evidence type="ECO:0000256" key="2">
    <source>
        <dbReference type="ARBA" id="ARBA00022679"/>
    </source>
</evidence>
<comment type="caution">
    <text evidence="4">The sequence shown here is derived from an EMBL/GenBank/DDBJ whole genome shotgun (WGS) entry which is preliminary data.</text>
</comment>
<dbReference type="SUPFAM" id="SSF51182">
    <property type="entry name" value="RmlC-like cupins"/>
    <property type="match status" value="1"/>
</dbReference>
<name>A0ABR9ZYM9_9FIRM</name>
<dbReference type="EMBL" id="JADKNH010000014">
    <property type="protein sequence ID" value="MBF4695268.1"/>
    <property type="molecule type" value="Genomic_DNA"/>
</dbReference>
<evidence type="ECO:0000313" key="5">
    <source>
        <dbReference type="Proteomes" id="UP000614200"/>
    </source>
</evidence>
<dbReference type="InterPro" id="IPR011051">
    <property type="entry name" value="RmlC_Cupin_sf"/>
</dbReference>
<comment type="catalytic activity">
    <reaction evidence="3">
        <text>xanthosine + phosphate = alpha-D-ribose 1-phosphate + xanthine</text>
        <dbReference type="Rhea" id="RHEA:27638"/>
        <dbReference type="ChEBI" id="CHEBI:17712"/>
        <dbReference type="ChEBI" id="CHEBI:18107"/>
        <dbReference type="ChEBI" id="CHEBI:43474"/>
        <dbReference type="ChEBI" id="CHEBI:57720"/>
        <dbReference type="EC" id="2.4.2.1"/>
    </reaction>
</comment>
<evidence type="ECO:0000313" key="4">
    <source>
        <dbReference type="EMBL" id="MBF4695268.1"/>
    </source>
</evidence>
<keyword evidence="2 3" id="KW-0808">Transferase</keyword>
<dbReference type="InterPro" id="IPR014710">
    <property type="entry name" value="RmlC-like_jellyroll"/>
</dbReference>
<dbReference type="Pfam" id="PF06865">
    <property type="entry name" value="Ppnp"/>
    <property type="match status" value="1"/>
</dbReference>
<organism evidence="4 5">
    <name type="scientific">Fusibacter ferrireducens</name>
    <dbReference type="NCBI Taxonomy" id="2785058"/>
    <lineage>
        <taxon>Bacteria</taxon>
        <taxon>Bacillati</taxon>
        <taxon>Bacillota</taxon>
        <taxon>Clostridia</taxon>
        <taxon>Eubacteriales</taxon>
        <taxon>Eubacteriales Family XII. Incertae Sedis</taxon>
        <taxon>Fusibacter</taxon>
    </lineage>
</organism>
<comment type="catalytic activity">
    <reaction evidence="3">
        <text>thymidine + phosphate = 2-deoxy-alpha-D-ribose 1-phosphate + thymine</text>
        <dbReference type="Rhea" id="RHEA:16037"/>
        <dbReference type="ChEBI" id="CHEBI:17748"/>
        <dbReference type="ChEBI" id="CHEBI:17821"/>
        <dbReference type="ChEBI" id="CHEBI:43474"/>
        <dbReference type="ChEBI" id="CHEBI:57259"/>
        <dbReference type="EC" id="2.4.2.2"/>
    </reaction>
</comment>
<comment type="catalytic activity">
    <reaction evidence="3">
        <text>guanosine + phosphate = alpha-D-ribose 1-phosphate + guanine</text>
        <dbReference type="Rhea" id="RHEA:13233"/>
        <dbReference type="ChEBI" id="CHEBI:16235"/>
        <dbReference type="ChEBI" id="CHEBI:16750"/>
        <dbReference type="ChEBI" id="CHEBI:43474"/>
        <dbReference type="ChEBI" id="CHEBI:57720"/>
        <dbReference type="EC" id="2.4.2.1"/>
    </reaction>
</comment>
<dbReference type="HAMAP" id="MF_01537">
    <property type="entry name" value="Nucleos_phosphorylase_PpnP"/>
    <property type="match status" value="1"/>
</dbReference>
<comment type="function">
    <text evidence="3">Catalyzes the phosphorolysis of diverse nucleosides, yielding D-ribose 1-phosphate and the respective free bases. Can use uridine, adenosine, guanosine, cytidine, thymidine, inosine and xanthosine as substrates. Also catalyzes the reverse reactions.</text>
</comment>
<dbReference type="CDD" id="cd20296">
    <property type="entry name" value="cupin_PpnP-like"/>
    <property type="match status" value="1"/>
</dbReference>
<dbReference type="EC" id="2.4.2.1" evidence="3"/>
<keyword evidence="1 3" id="KW-0328">Glycosyltransferase</keyword>